<keyword evidence="1" id="KW-0472">Membrane</keyword>
<keyword evidence="1" id="KW-1133">Transmembrane helix</keyword>
<keyword evidence="3" id="KW-1185">Reference proteome</keyword>
<keyword evidence="1" id="KW-0812">Transmembrane</keyword>
<name>A0ABT9XEB6_9BACL</name>
<comment type="caution">
    <text evidence="2">The sequence shown here is derived from an EMBL/GenBank/DDBJ whole genome shotgun (WGS) entry which is preliminary data.</text>
</comment>
<proteinExistence type="predicted"/>
<evidence type="ECO:0000313" key="3">
    <source>
        <dbReference type="Proteomes" id="UP001232973"/>
    </source>
</evidence>
<protein>
    <submittedName>
        <fullName evidence="2">Uncharacterized protein</fullName>
    </submittedName>
</protein>
<accession>A0ABT9XEB6</accession>
<gene>
    <name evidence="2" type="ORF">J2S03_000223</name>
</gene>
<sequence length="33" mass="3343">MVTTDISVAIMVAVVIVAMGAVWIAGGVVGKRK</sequence>
<reference evidence="2 3" key="1">
    <citation type="submission" date="2023-07" db="EMBL/GenBank/DDBJ databases">
        <title>Genomic Encyclopedia of Type Strains, Phase IV (KMG-IV): sequencing the most valuable type-strain genomes for metagenomic binning, comparative biology and taxonomic classification.</title>
        <authorList>
            <person name="Goeker M."/>
        </authorList>
    </citation>
    <scope>NUCLEOTIDE SEQUENCE [LARGE SCALE GENOMIC DNA]</scope>
    <source>
        <strain evidence="2 3">DSM 4006</strain>
    </source>
</reference>
<dbReference type="EMBL" id="JAUSTP010000001">
    <property type="protein sequence ID" value="MDQ0188419.1"/>
    <property type="molecule type" value="Genomic_DNA"/>
</dbReference>
<dbReference type="Proteomes" id="UP001232973">
    <property type="component" value="Unassembled WGS sequence"/>
</dbReference>
<evidence type="ECO:0000256" key="1">
    <source>
        <dbReference type="SAM" id="Phobius"/>
    </source>
</evidence>
<organism evidence="2 3">
    <name type="scientific">Alicyclobacillus cycloheptanicus</name>
    <dbReference type="NCBI Taxonomy" id="1457"/>
    <lineage>
        <taxon>Bacteria</taxon>
        <taxon>Bacillati</taxon>
        <taxon>Bacillota</taxon>
        <taxon>Bacilli</taxon>
        <taxon>Bacillales</taxon>
        <taxon>Alicyclobacillaceae</taxon>
        <taxon>Alicyclobacillus</taxon>
    </lineage>
</organism>
<feature type="transmembrane region" description="Helical" evidence="1">
    <location>
        <begin position="6"/>
        <end position="29"/>
    </location>
</feature>
<evidence type="ECO:0000313" key="2">
    <source>
        <dbReference type="EMBL" id="MDQ0188419.1"/>
    </source>
</evidence>